<organism evidence="1 2">
    <name type="scientific">Elysia crispata</name>
    <name type="common">lettuce slug</name>
    <dbReference type="NCBI Taxonomy" id="231223"/>
    <lineage>
        <taxon>Eukaryota</taxon>
        <taxon>Metazoa</taxon>
        <taxon>Spiralia</taxon>
        <taxon>Lophotrochozoa</taxon>
        <taxon>Mollusca</taxon>
        <taxon>Gastropoda</taxon>
        <taxon>Heterobranchia</taxon>
        <taxon>Euthyneura</taxon>
        <taxon>Panpulmonata</taxon>
        <taxon>Sacoglossa</taxon>
        <taxon>Placobranchoidea</taxon>
        <taxon>Plakobranchidae</taxon>
        <taxon>Elysia</taxon>
    </lineage>
</organism>
<dbReference type="EMBL" id="JAWDGP010001891">
    <property type="protein sequence ID" value="KAK3787156.1"/>
    <property type="molecule type" value="Genomic_DNA"/>
</dbReference>
<gene>
    <name evidence="1" type="ORF">RRG08_009367</name>
</gene>
<protein>
    <submittedName>
        <fullName evidence="1">Uncharacterized protein</fullName>
    </submittedName>
</protein>
<dbReference type="Proteomes" id="UP001283361">
    <property type="component" value="Unassembled WGS sequence"/>
</dbReference>
<name>A0AAE1DXY1_9GAST</name>
<dbReference type="AlphaFoldDB" id="A0AAE1DXY1"/>
<comment type="caution">
    <text evidence="1">The sequence shown here is derived from an EMBL/GenBank/DDBJ whole genome shotgun (WGS) entry which is preliminary data.</text>
</comment>
<proteinExistence type="predicted"/>
<evidence type="ECO:0000313" key="2">
    <source>
        <dbReference type="Proteomes" id="UP001283361"/>
    </source>
</evidence>
<sequence length="73" mass="8890">MLMPRLSRIPRERRPNYLIWRETDGHMVAANRLHRRTVELAPSFRSTAVQAYRRHTRQISRKSNFIQQPSNFW</sequence>
<reference evidence="1" key="1">
    <citation type="journal article" date="2023" name="G3 (Bethesda)">
        <title>A reference genome for the long-term kleptoplast-retaining sea slug Elysia crispata morphotype clarki.</title>
        <authorList>
            <person name="Eastman K.E."/>
            <person name="Pendleton A.L."/>
            <person name="Shaikh M.A."/>
            <person name="Suttiyut T."/>
            <person name="Ogas R."/>
            <person name="Tomko P."/>
            <person name="Gavelis G."/>
            <person name="Widhalm J.R."/>
            <person name="Wisecaver J.H."/>
        </authorList>
    </citation>
    <scope>NUCLEOTIDE SEQUENCE</scope>
    <source>
        <strain evidence="1">ECLA1</strain>
    </source>
</reference>
<evidence type="ECO:0000313" key="1">
    <source>
        <dbReference type="EMBL" id="KAK3787156.1"/>
    </source>
</evidence>
<keyword evidence="2" id="KW-1185">Reference proteome</keyword>
<accession>A0AAE1DXY1</accession>